<accession>A0A9X1VQU0</accession>
<comment type="caution">
    <text evidence="2">The sequence shown here is derived from an EMBL/GenBank/DDBJ whole genome shotgun (WGS) entry which is preliminary data.</text>
</comment>
<feature type="domain" description="Amidohydrolase-related" evidence="1">
    <location>
        <begin position="13"/>
        <end position="277"/>
    </location>
</feature>
<keyword evidence="3" id="KW-1185">Reference proteome</keyword>
<dbReference type="RefSeq" id="WP_243302811.1">
    <property type="nucleotide sequence ID" value="NZ_JALGBI010000001.1"/>
</dbReference>
<dbReference type="EMBL" id="JALGBI010000001">
    <property type="protein sequence ID" value="MCJ0761653.1"/>
    <property type="molecule type" value="Genomic_DNA"/>
</dbReference>
<dbReference type="InterPro" id="IPR052358">
    <property type="entry name" value="Aro_Compnd_Degr_Hydrolases"/>
</dbReference>
<gene>
    <name evidence="2" type="ORF">MMF98_00345</name>
</gene>
<dbReference type="Gene3D" id="3.20.20.140">
    <property type="entry name" value="Metal-dependent hydrolases"/>
    <property type="match status" value="1"/>
</dbReference>
<sequence>MTAARGALPAGACDTHVHIYDARVPAEPGGPPLPGAFSVEDYRRVQAALGLERVVLVQPNAYQFNNAVMLGALQALGTAARAVAVVPADVTDDALERMTRAGVRAQRFYALRWGALGLEALDTLMPRLHAFGWHANIQLDGRTLPEVEERLLRLPGHFVLDHVGKFLPPPDTGHPAFQSLLRLLGTGRCWVKLSAPYESSACLAGPQALQDVAVLVRALAAQAPERLLWASNWPHPFPPAGFVPDEEALMAFFRHCVPDEQVRRRILVDNPAQLYGF</sequence>
<protein>
    <submittedName>
        <fullName evidence="2">Amidohydrolase family protein</fullName>
    </submittedName>
</protein>
<dbReference type="Proteomes" id="UP001139447">
    <property type="component" value="Unassembled WGS sequence"/>
</dbReference>
<dbReference type="AlphaFoldDB" id="A0A9X1VQU0"/>
<dbReference type="InterPro" id="IPR006680">
    <property type="entry name" value="Amidohydro-rel"/>
</dbReference>
<dbReference type="Pfam" id="PF04909">
    <property type="entry name" value="Amidohydro_2"/>
    <property type="match status" value="1"/>
</dbReference>
<reference evidence="2" key="1">
    <citation type="submission" date="2022-03" db="EMBL/GenBank/DDBJ databases">
        <authorList>
            <person name="Woo C.Y."/>
        </authorList>
    </citation>
    <scope>NUCLEOTIDE SEQUENCE</scope>
    <source>
        <strain evidence="2">CYS-02</strain>
    </source>
</reference>
<dbReference type="SUPFAM" id="SSF51556">
    <property type="entry name" value="Metallo-dependent hydrolases"/>
    <property type="match status" value="1"/>
</dbReference>
<evidence type="ECO:0000313" key="3">
    <source>
        <dbReference type="Proteomes" id="UP001139447"/>
    </source>
</evidence>
<dbReference type="GO" id="GO:0016787">
    <property type="term" value="F:hydrolase activity"/>
    <property type="evidence" value="ECO:0007669"/>
    <property type="project" value="InterPro"/>
</dbReference>
<evidence type="ECO:0000259" key="1">
    <source>
        <dbReference type="Pfam" id="PF04909"/>
    </source>
</evidence>
<proteinExistence type="predicted"/>
<organism evidence="2 3">
    <name type="scientific">Variovorax terrae</name>
    <dbReference type="NCBI Taxonomy" id="2923278"/>
    <lineage>
        <taxon>Bacteria</taxon>
        <taxon>Pseudomonadati</taxon>
        <taxon>Pseudomonadota</taxon>
        <taxon>Betaproteobacteria</taxon>
        <taxon>Burkholderiales</taxon>
        <taxon>Comamonadaceae</taxon>
        <taxon>Variovorax</taxon>
    </lineage>
</organism>
<dbReference type="PANTHER" id="PTHR35563">
    <property type="entry name" value="BARREL METAL-DEPENDENT HYDROLASE, PUTATIVE (AFU_ORTHOLOGUE AFUA_1G16240)-RELATED"/>
    <property type="match status" value="1"/>
</dbReference>
<evidence type="ECO:0000313" key="2">
    <source>
        <dbReference type="EMBL" id="MCJ0761653.1"/>
    </source>
</evidence>
<dbReference type="InterPro" id="IPR032466">
    <property type="entry name" value="Metal_Hydrolase"/>
</dbReference>
<dbReference type="PANTHER" id="PTHR35563:SF2">
    <property type="entry name" value="BARREL METAL-DEPENDENT HYDROLASE, PUTATIVE (AFU_ORTHOLOGUE AFUA_1G16240)-RELATED"/>
    <property type="match status" value="1"/>
</dbReference>
<name>A0A9X1VQU0_9BURK</name>